<dbReference type="EMBL" id="BFAD01000001">
    <property type="protein sequence ID" value="GBE78061.1"/>
    <property type="molecule type" value="Genomic_DNA"/>
</dbReference>
<dbReference type="AlphaFoldDB" id="A0A401G7B2"/>
<organism evidence="2 3">
    <name type="scientific">Sparassis crispa</name>
    <dbReference type="NCBI Taxonomy" id="139825"/>
    <lineage>
        <taxon>Eukaryota</taxon>
        <taxon>Fungi</taxon>
        <taxon>Dikarya</taxon>
        <taxon>Basidiomycota</taxon>
        <taxon>Agaricomycotina</taxon>
        <taxon>Agaricomycetes</taxon>
        <taxon>Polyporales</taxon>
        <taxon>Sparassidaceae</taxon>
        <taxon>Sparassis</taxon>
    </lineage>
</organism>
<protein>
    <submittedName>
        <fullName evidence="2">Uncharacterized protein</fullName>
    </submittedName>
</protein>
<feature type="region of interest" description="Disordered" evidence="1">
    <location>
        <begin position="69"/>
        <end position="90"/>
    </location>
</feature>
<proteinExistence type="predicted"/>
<keyword evidence="3" id="KW-1185">Reference proteome</keyword>
<evidence type="ECO:0000313" key="2">
    <source>
        <dbReference type="EMBL" id="GBE78061.1"/>
    </source>
</evidence>
<reference evidence="2 3" key="1">
    <citation type="journal article" date="2018" name="Sci. Rep.">
        <title>Genome sequence of the cauliflower mushroom Sparassis crispa (Hanabiratake) and its association with beneficial usage.</title>
        <authorList>
            <person name="Kiyama R."/>
            <person name="Furutani Y."/>
            <person name="Kawaguchi K."/>
            <person name="Nakanishi T."/>
        </authorList>
    </citation>
    <scope>NUCLEOTIDE SEQUENCE [LARGE SCALE GENOMIC DNA]</scope>
</reference>
<name>A0A401G7B2_9APHY</name>
<gene>
    <name evidence="2" type="ORF">SCP_0109430</name>
</gene>
<dbReference type="Proteomes" id="UP000287166">
    <property type="component" value="Unassembled WGS sequence"/>
</dbReference>
<dbReference type="InParanoid" id="A0A401G7B2"/>
<evidence type="ECO:0000313" key="3">
    <source>
        <dbReference type="Proteomes" id="UP000287166"/>
    </source>
</evidence>
<feature type="compositionally biased region" description="Polar residues" evidence="1">
    <location>
        <begin position="69"/>
        <end position="81"/>
    </location>
</feature>
<dbReference type="RefSeq" id="XP_027608974.1">
    <property type="nucleotide sequence ID" value="XM_027753173.1"/>
</dbReference>
<comment type="caution">
    <text evidence="2">The sequence shown here is derived from an EMBL/GenBank/DDBJ whole genome shotgun (WGS) entry which is preliminary data.</text>
</comment>
<accession>A0A401G7B2</accession>
<evidence type="ECO:0000256" key="1">
    <source>
        <dbReference type="SAM" id="MobiDB-lite"/>
    </source>
</evidence>
<sequence>MGAPQNKAELELQDLGPDIEIKIGDCALNQEDIIVLLGLGGLADPTFPPCLSQSHFEALITGLTVLSDATPQTPGLNMPNSDDSRYMEPAPDLPITYTEDARLLGSPPLPFSNLSPAAMTCCDDSPAHVLPQECEYAMRMSSYTESC</sequence>
<dbReference type="GeneID" id="38774978"/>